<evidence type="ECO:0008006" key="3">
    <source>
        <dbReference type="Google" id="ProtNLM"/>
    </source>
</evidence>
<evidence type="ECO:0000313" key="2">
    <source>
        <dbReference type="Proteomes" id="UP000320762"/>
    </source>
</evidence>
<organism evidence="1 2">
    <name type="scientific">Schizophyllum amplum</name>
    <dbReference type="NCBI Taxonomy" id="97359"/>
    <lineage>
        <taxon>Eukaryota</taxon>
        <taxon>Fungi</taxon>
        <taxon>Dikarya</taxon>
        <taxon>Basidiomycota</taxon>
        <taxon>Agaricomycotina</taxon>
        <taxon>Agaricomycetes</taxon>
        <taxon>Agaricomycetidae</taxon>
        <taxon>Agaricales</taxon>
        <taxon>Schizophyllaceae</taxon>
        <taxon>Schizophyllum</taxon>
    </lineage>
</organism>
<dbReference type="Proteomes" id="UP000320762">
    <property type="component" value="Unassembled WGS sequence"/>
</dbReference>
<evidence type="ECO:0000313" key="1">
    <source>
        <dbReference type="EMBL" id="TRM67415.1"/>
    </source>
</evidence>
<dbReference type="STRING" id="97359.A0A550CRI9"/>
<sequence length="378" mass="43207">MTRQRAYIAPVRRLPNEILSEIFLWSSRGERFSSYRCVPMVISQVCKLWREDWRAFNVLVQYSDQWTSLVIKSWARLPIWNDLKDRSFSQLHRLECDASHVTDDRAKDILESRAPLLRSVKLSNISTPTVMEMPHLPWSQLTDIELDCLLATLVLHLRKPPVDHHARTNLPHITLGDLRTARIHFDALDGSAILDYLTASALQSLGLTWAAETPKGSEPHSGVHVSRLLGRSLCRLHHLSLRNVPASERRCANAAFRGLRALEIHVRDDVPLTDDDFIALSAISGDGSPELLKDMKEFSIAGPGRYQGATVLGMYEARRAAGYPLDVLVLDIELVDHDYFGDYDTVERIRHLEPKAEVYGDHVLWYRDYERKMKMQVP</sequence>
<gene>
    <name evidence="1" type="ORF">BD626DRAFT_601433</name>
</gene>
<dbReference type="EMBL" id="VDMD01000002">
    <property type="protein sequence ID" value="TRM67415.1"/>
    <property type="molecule type" value="Genomic_DNA"/>
</dbReference>
<name>A0A550CRI9_9AGAR</name>
<proteinExistence type="predicted"/>
<dbReference type="OrthoDB" id="2979537at2759"/>
<dbReference type="AlphaFoldDB" id="A0A550CRI9"/>
<keyword evidence="2" id="KW-1185">Reference proteome</keyword>
<reference evidence="1 2" key="1">
    <citation type="journal article" date="2019" name="New Phytol.">
        <title>Comparative genomics reveals unique wood-decay strategies and fruiting body development in the Schizophyllaceae.</title>
        <authorList>
            <person name="Almasi E."/>
            <person name="Sahu N."/>
            <person name="Krizsan K."/>
            <person name="Balint B."/>
            <person name="Kovacs G.M."/>
            <person name="Kiss B."/>
            <person name="Cseklye J."/>
            <person name="Drula E."/>
            <person name="Henrissat B."/>
            <person name="Nagy I."/>
            <person name="Chovatia M."/>
            <person name="Adam C."/>
            <person name="LaButti K."/>
            <person name="Lipzen A."/>
            <person name="Riley R."/>
            <person name="Grigoriev I.V."/>
            <person name="Nagy L.G."/>
        </authorList>
    </citation>
    <scope>NUCLEOTIDE SEQUENCE [LARGE SCALE GENOMIC DNA]</scope>
    <source>
        <strain evidence="1 2">NL-1724</strain>
    </source>
</reference>
<protein>
    <recommendedName>
        <fullName evidence="3">F-box domain-containing protein</fullName>
    </recommendedName>
</protein>
<accession>A0A550CRI9</accession>
<comment type="caution">
    <text evidence="1">The sequence shown here is derived from an EMBL/GenBank/DDBJ whole genome shotgun (WGS) entry which is preliminary data.</text>
</comment>